<name>A0A7G3SZQ1_9CAUD</name>
<dbReference type="Proteomes" id="UP000515565">
    <property type="component" value="Segment"/>
</dbReference>
<dbReference type="EMBL" id="MT012729">
    <property type="protein sequence ID" value="QJQ80431.1"/>
    <property type="molecule type" value="Genomic_DNA"/>
</dbReference>
<evidence type="ECO:0000313" key="1">
    <source>
        <dbReference type="EMBL" id="QJQ80431.1"/>
    </source>
</evidence>
<accession>A0A7G3SZQ1</accession>
<evidence type="ECO:0000313" key="2">
    <source>
        <dbReference type="Proteomes" id="UP000515565"/>
    </source>
</evidence>
<reference evidence="1 2" key="1">
    <citation type="submission" date="2020-02" db="EMBL/GenBank/DDBJ databases">
        <authorList>
            <person name="Kosznik-Kwasnicka K."/>
            <person name="Grabowski L."/>
            <person name="Grabski M."/>
            <person name="Wegrzyn A."/>
        </authorList>
    </citation>
    <scope>NUCLEOTIDE SEQUENCE [LARGE SCALE GENOMIC DNA]</scope>
</reference>
<protein>
    <submittedName>
        <fullName evidence="1">Uncharacterized protein</fullName>
    </submittedName>
</protein>
<sequence length="50" mass="5436">MVRASAAAFVANLANQATTLLQFSHAIGLYFPFRRHGGAPSVYCAHEESR</sequence>
<organism evidence="1 2">
    <name type="scientific">Salmonella phage vB_SenTO17</name>
    <dbReference type="NCBI Taxonomy" id="2732254"/>
    <lineage>
        <taxon>Viruses</taxon>
        <taxon>Duplodnaviria</taxon>
        <taxon>Heunggongvirae</taxon>
        <taxon>Uroviricota</taxon>
        <taxon>Caudoviricetes</taxon>
        <taxon>Sarkviridae</taxon>
        <taxon>Guernseyvirinae</taxon>
        <taxon>Cornellvirus</taxon>
        <taxon>Cornellvirus SenTO17</taxon>
    </lineage>
</organism>
<gene>
    <name evidence="1" type="ORF">vBSenTO17_48</name>
</gene>
<keyword evidence="2" id="KW-1185">Reference proteome</keyword>
<proteinExistence type="predicted"/>